<dbReference type="Pfam" id="PF04073">
    <property type="entry name" value="tRNA_edit"/>
    <property type="match status" value="1"/>
</dbReference>
<dbReference type="GO" id="GO:0004827">
    <property type="term" value="F:proline-tRNA ligase activity"/>
    <property type="evidence" value="ECO:0007669"/>
    <property type="project" value="UniProtKB-EC"/>
</dbReference>
<evidence type="ECO:0000256" key="10">
    <source>
        <dbReference type="HAMAP-Rule" id="MF_01569"/>
    </source>
</evidence>
<keyword evidence="3 10" id="KW-0963">Cytoplasm</keyword>
<dbReference type="PANTHER" id="PTHR42753">
    <property type="entry name" value="MITOCHONDRIAL RIBOSOME PROTEIN L39/PROLYL-TRNA LIGASE FAMILY MEMBER"/>
    <property type="match status" value="1"/>
</dbReference>
<comment type="function">
    <text evidence="10">Catalyzes the attachment of proline to tRNA(Pro) in a two-step reaction: proline is first activated by ATP to form Pro-AMP and then transferred to the acceptor end of tRNA(Pro). As ProRS can inadvertently accommodate and process non-cognate amino acids such as alanine and cysteine, to avoid such errors it has two additional distinct editing activities against alanine. One activity is designated as 'pretransfer' editing and involves the tRNA(Pro)-independent hydrolysis of activated Ala-AMP. The other activity is designated 'posttransfer' editing and involves deacylation of mischarged Ala-tRNA(Pro). The misacylated Cys-tRNA(Pro) is not edited by ProRS.</text>
</comment>
<evidence type="ECO:0000259" key="11">
    <source>
        <dbReference type="PROSITE" id="PS50862"/>
    </source>
</evidence>
<dbReference type="InterPro" id="IPR036621">
    <property type="entry name" value="Anticodon-bd_dom_sf"/>
</dbReference>
<dbReference type="CDD" id="cd04334">
    <property type="entry name" value="ProRS-INS"/>
    <property type="match status" value="1"/>
</dbReference>
<dbReference type="RefSeq" id="WP_380315029.1">
    <property type="nucleotide sequence ID" value="NZ_JBHYPW010000001.1"/>
</dbReference>
<sequence>MSHRLLVRAGFVRQLMAGHYSLLPLAVRVRGKIIDAVREEMTRIGSQEWILPAVHPAEIWQRSGRWEVMGDEMFRLKDRKGTDLALGMTHEEIFTTLAQELSSYRQLPQMWYQFQTKFRDEPRPKSGLLRVREFTMKDSYSFDADQAGLDRSFDLHHGAYTRVFARLGIPALPVQASSGSMGGSASVEFMAPTPAGEDLVVHCPSCRYAANVEKARSALPAVQDGEALATPERFDTPEVRTIEDLTRLHGVPAEQQIKTLVFIADSRPLLVLVRGDHSLVEQKLLDTTGARAVRPADADEIKSALGALPGSLGAVGVTGLTVLADHALAGRTAMTTGANQDGVHLRGVDVARDIAVTHWADLREVRAGEPCVECGTALQVVRTVEVGHIFKLGHKYTEALGVTVLGQDGTAVTPVMGSYGIGIERAIAAIVETHHDEKGIVWPAAVAPFEVAVVPIGKADEQTAAVVDDLYGRLRAERIDVVLDDRDERPGVKFADIELVGIPYRITVGPRGLKDGVVEVTTRATGETVQVPVAQAAAHVAALLRSAD</sequence>
<evidence type="ECO:0000256" key="4">
    <source>
        <dbReference type="ARBA" id="ARBA00022598"/>
    </source>
</evidence>
<protein>
    <recommendedName>
        <fullName evidence="10">Proline--tRNA ligase</fullName>
        <ecNumber evidence="10">6.1.1.15</ecNumber>
    </recommendedName>
    <alternativeName>
        <fullName evidence="10">Prolyl-tRNA synthetase</fullName>
        <shortName evidence="10">ProRS</shortName>
    </alternativeName>
</protein>
<evidence type="ECO:0000256" key="1">
    <source>
        <dbReference type="ARBA" id="ARBA00004496"/>
    </source>
</evidence>
<comment type="caution">
    <text evidence="12">The sequence shown here is derived from an EMBL/GenBank/DDBJ whole genome shotgun (WGS) entry which is preliminary data.</text>
</comment>
<evidence type="ECO:0000256" key="9">
    <source>
        <dbReference type="ARBA" id="ARBA00047671"/>
    </source>
</evidence>
<evidence type="ECO:0000313" key="12">
    <source>
        <dbReference type="EMBL" id="MFE1353882.1"/>
    </source>
</evidence>
<dbReference type="InterPro" id="IPR023717">
    <property type="entry name" value="Pro-tRNA-Synthase_IIa_type1"/>
</dbReference>
<keyword evidence="6 10" id="KW-0067">ATP-binding</keyword>
<comment type="catalytic activity">
    <reaction evidence="9 10">
        <text>tRNA(Pro) + L-proline + ATP = L-prolyl-tRNA(Pro) + AMP + diphosphate</text>
        <dbReference type="Rhea" id="RHEA:14305"/>
        <dbReference type="Rhea" id="RHEA-COMP:9700"/>
        <dbReference type="Rhea" id="RHEA-COMP:9702"/>
        <dbReference type="ChEBI" id="CHEBI:30616"/>
        <dbReference type="ChEBI" id="CHEBI:33019"/>
        <dbReference type="ChEBI" id="CHEBI:60039"/>
        <dbReference type="ChEBI" id="CHEBI:78442"/>
        <dbReference type="ChEBI" id="CHEBI:78532"/>
        <dbReference type="ChEBI" id="CHEBI:456215"/>
        <dbReference type="EC" id="6.1.1.15"/>
    </reaction>
</comment>
<dbReference type="Pfam" id="PF03129">
    <property type="entry name" value="HGTP_anticodon"/>
    <property type="match status" value="1"/>
</dbReference>
<accession>A0ABW6GMB1</accession>
<dbReference type="CDD" id="cd00861">
    <property type="entry name" value="ProRS_anticodon_short"/>
    <property type="match status" value="1"/>
</dbReference>
<dbReference type="Gene3D" id="3.30.930.10">
    <property type="entry name" value="Bira Bifunctional Protein, Domain 2"/>
    <property type="match status" value="2"/>
</dbReference>
<dbReference type="SUPFAM" id="SSF52954">
    <property type="entry name" value="Class II aaRS ABD-related"/>
    <property type="match status" value="1"/>
</dbReference>
<evidence type="ECO:0000256" key="8">
    <source>
        <dbReference type="ARBA" id="ARBA00023146"/>
    </source>
</evidence>
<dbReference type="PANTHER" id="PTHR42753:SF2">
    <property type="entry name" value="PROLINE--TRNA LIGASE"/>
    <property type="match status" value="1"/>
</dbReference>
<dbReference type="NCBIfam" id="NF006625">
    <property type="entry name" value="PRK09194.1"/>
    <property type="match status" value="1"/>
</dbReference>
<keyword evidence="7 10" id="KW-0648">Protein biosynthesis</keyword>
<comment type="similarity">
    <text evidence="10">Belongs to the class-II aminoacyl-tRNA synthetase family. ProS type 1 subfamily.</text>
</comment>
<dbReference type="InterPro" id="IPR036754">
    <property type="entry name" value="YbaK/aa-tRNA-synt-asso_dom_sf"/>
</dbReference>
<keyword evidence="13" id="KW-1185">Reference proteome</keyword>
<comment type="subunit">
    <text evidence="2 10">Homodimer.</text>
</comment>
<dbReference type="InterPro" id="IPR004154">
    <property type="entry name" value="Anticodon-bd"/>
</dbReference>
<dbReference type="InterPro" id="IPR002314">
    <property type="entry name" value="aa-tRNA-synt_IIb"/>
</dbReference>
<keyword evidence="5 10" id="KW-0547">Nucleotide-binding</keyword>
<organism evidence="12 13">
    <name type="scientific">Kitasatospora phosalacinea</name>
    <dbReference type="NCBI Taxonomy" id="2065"/>
    <lineage>
        <taxon>Bacteria</taxon>
        <taxon>Bacillati</taxon>
        <taxon>Actinomycetota</taxon>
        <taxon>Actinomycetes</taxon>
        <taxon>Kitasatosporales</taxon>
        <taxon>Streptomycetaceae</taxon>
        <taxon>Kitasatospora</taxon>
    </lineage>
</organism>
<reference evidence="12 13" key="1">
    <citation type="submission" date="2024-09" db="EMBL/GenBank/DDBJ databases">
        <title>The Natural Products Discovery Center: Release of the First 8490 Sequenced Strains for Exploring Actinobacteria Biosynthetic Diversity.</title>
        <authorList>
            <person name="Kalkreuter E."/>
            <person name="Kautsar S.A."/>
            <person name="Yang D."/>
            <person name="Bader C.D."/>
            <person name="Teijaro C.N."/>
            <person name="Fluegel L."/>
            <person name="Davis C.M."/>
            <person name="Simpson J.R."/>
            <person name="Lauterbach L."/>
            <person name="Steele A.D."/>
            <person name="Gui C."/>
            <person name="Meng S."/>
            <person name="Li G."/>
            <person name="Viehrig K."/>
            <person name="Ye F."/>
            <person name="Su P."/>
            <person name="Kiefer A.F."/>
            <person name="Nichols A."/>
            <person name="Cepeda A.J."/>
            <person name="Yan W."/>
            <person name="Fan B."/>
            <person name="Jiang Y."/>
            <person name="Adhikari A."/>
            <person name="Zheng C.-J."/>
            <person name="Schuster L."/>
            <person name="Cowan T.M."/>
            <person name="Smanski M.J."/>
            <person name="Chevrette M.G."/>
            <person name="De Carvalho L.P.S."/>
            <person name="Shen B."/>
        </authorList>
    </citation>
    <scope>NUCLEOTIDE SEQUENCE [LARGE SCALE GENOMIC DNA]</scope>
    <source>
        <strain evidence="12 13">NPDC058753</strain>
    </source>
</reference>
<dbReference type="InterPro" id="IPR004500">
    <property type="entry name" value="Pro-tRNA-synth_IIa_bac-type"/>
</dbReference>
<dbReference type="Pfam" id="PF00587">
    <property type="entry name" value="tRNA-synt_2b"/>
    <property type="match status" value="1"/>
</dbReference>
<comment type="subcellular location">
    <subcellularLocation>
        <location evidence="1 10">Cytoplasm</location>
    </subcellularLocation>
</comment>
<dbReference type="Proteomes" id="UP001599542">
    <property type="component" value="Unassembled WGS sequence"/>
</dbReference>
<dbReference type="SUPFAM" id="SSF55826">
    <property type="entry name" value="YbaK/ProRS associated domain"/>
    <property type="match status" value="1"/>
</dbReference>
<evidence type="ECO:0000256" key="6">
    <source>
        <dbReference type="ARBA" id="ARBA00022840"/>
    </source>
</evidence>
<dbReference type="InterPro" id="IPR045864">
    <property type="entry name" value="aa-tRNA-synth_II/BPL/LPL"/>
</dbReference>
<dbReference type="InterPro" id="IPR050062">
    <property type="entry name" value="Pro-tRNA_synthetase"/>
</dbReference>
<evidence type="ECO:0000256" key="3">
    <source>
        <dbReference type="ARBA" id="ARBA00022490"/>
    </source>
</evidence>
<proteinExistence type="inferred from homology"/>
<evidence type="ECO:0000256" key="2">
    <source>
        <dbReference type="ARBA" id="ARBA00011738"/>
    </source>
</evidence>
<dbReference type="HAMAP" id="MF_01569">
    <property type="entry name" value="Pro_tRNA_synth_type1"/>
    <property type="match status" value="1"/>
</dbReference>
<evidence type="ECO:0000256" key="7">
    <source>
        <dbReference type="ARBA" id="ARBA00022917"/>
    </source>
</evidence>
<dbReference type="InterPro" id="IPR044140">
    <property type="entry name" value="ProRS_anticodon_short"/>
</dbReference>
<dbReference type="Gene3D" id="3.90.960.10">
    <property type="entry name" value="YbaK/aminoacyl-tRNA synthetase-associated domain"/>
    <property type="match status" value="1"/>
</dbReference>
<evidence type="ECO:0000313" key="13">
    <source>
        <dbReference type="Proteomes" id="UP001599542"/>
    </source>
</evidence>
<comment type="domain">
    <text evidence="10">Consists of three domains: the N-terminal catalytic domain, the editing domain and the C-terminal anticodon-binding domain.</text>
</comment>
<keyword evidence="8 10" id="KW-0030">Aminoacyl-tRNA synthetase</keyword>
<dbReference type="InterPro" id="IPR007214">
    <property type="entry name" value="YbaK/aa-tRNA-synth-assoc-dom"/>
</dbReference>
<dbReference type="Gene3D" id="3.40.50.800">
    <property type="entry name" value="Anticodon-binding domain"/>
    <property type="match status" value="1"/>
</dbReference>
<keyword evidence="4 10" id="KW-0436">Ligase</keyword>
<dbReference type="PROSITE" id="PS50862">
    <property type="entry name" value="AA_TRNA_LIGASE_II"/>
    <property type="match status" value="1"/>
</dbReference>
<dbReference type="EC" id="6.1.1.15" evidence="10"/>
<name>A0ABW6GMB1_9ACTN</name>
<dbReference type="PRINTS" id="PR01046">
    <property type="entry name" value="TRNASYNTHPRO"/>
</dbReference>
<dbReference type="NCBIfam" id="TIGR00409">
    <property type="entry name" value="proS_fam_II"/>
    <property type="match status" value="1"/>
</dbReference>
<dbReference type="InterPro" id="IPR002316">
    <property type="entry name" value="Pro-tRNA-ligase_IIa"/>
</dbReference>
<dbReference type="EMBL" id="JBHYPX010000034">
    <property type="protein sequence ID" value="MFE1353882.1"/>
    <property type="molecule type" value="Genomic_DNA"/>
</dbReference>
<gene>
    <name evidence="10" type="primary">proS</name>
    <name evidence="12" type="ORF">ACFW6T_18020</name>
</gene>
<feature type="domain" description="Aminoacyl-transfer RNA synthetases class-II family profile" evidence="11">
    <location>
        <begin position="13"/>
        <end position="443"/>
    </location>
</feature>
<evidence type="ECO:0000256" key="5">
    <source>
        <dbReference type="ARBA" id="ARBA00022741"/>
    </source>
</evidence>
<dbReference type="InterPro" id="IPR006195">
    <property type="entry name" value="aa-tRNA-synth_II"/>
</dbReference>
<dbReference type="SUPFAM" id="SSF55681">
    <property type="entry name" value="Class II aaRS and biotin synthetases"/>
    <property type="match status" value="1"/>
</dbReference>